<proteinExistence type="predicted"/>
<keyword evidence="1" id="KW-0175">Coiled coil</keyword>
<gene>
    <name evidence="2" type="ORF">V144x_01830</name>
</gene>
<name>A0A517VP09_9PLAN</name>
<accession>A0A517VP09</accession>
<evidence type="ECO:0000313" key="2">
    <source>
        <dbReference type="EMBL" id="QDT94752.1"/>
    </source>
</evidence>
<feature type="coiled-coil region" evidence="1">
    <location>
        <begin position="319"/>
        <end position="487"/>
    </location>
</feature>
<dbReference type="RefSeq" id="WP_144979984.1">
    <property type="nucleotide sequence ID" value="NZ_CP037920.1"/>
</dbReference>
<protein>
    <submittedName>
        <fullName evidence="2">Uncharacterized protein</fullName>
    </submittedName>
</protein>
<feature type="coiled-coil region" evidence="1">
    <location>
        <begin position="106"/>
        <end position="143"/>
    </location>
</feature>
<dbReference type="Proteomes" id="UP000318704">
    <property type="component" value="Chromosome"/>
</dbReference>
<dbReference type="AlphaFoldDB" id="A0A517VP09"/>
<dbReference type="EMBL" id="CP037920">
    <property type="protein sequence ID" value="QDT94752.1"/>
    <property type="molecule type" value="Genomic_DNA"/>
</dbReference>
<evidence type="ECO:0000256" key="1">
    <source>
        <dbReference type="SAM" id="Coils"/>
    </source>
</evidence>
<reference evidence="2 3" key="1">
    <citation type="submission" date="2019-03" db="EMBL/GenBank/DDBJ databases">
        <title>Deep-cultivation of Planctomycetes and their phenomic and genomic characterization uncovers novel biology.</title>
        <authorList>
            <person name="Wiegand S."/>
            <person name="Jogler M."/>
            <person name="Boedeker C."/>
            <person name="Pinto D."/>
            <person name="Vollmers J."/>
            <person name="Rivas-Marin E."/>
            <person name="Kohn T."/>
            <person name="Peeters S.H."/>
            <person name="Heuer A."/>
            <person name="Rast P."/>
            <person name="Oberbeckmann S."/>
            <person name="Bunk B."/>
            <person name="Jeske O."/>
            <person name="Meyerdierks A."/>
            <person name="Storesund J.E."/>
            <person name="Kallscheuer N."/>
            <person name="Luecker S."/>
            <person name="Lage O.M."/>
            <person name="Pohl T."/>
            <person name="Merkel B.J."/>
            <person name="Hornburger P."/>
            <person name="Mueller R.-W."/>
            <person name="Bruemmer F."/>
            <person name="Labrenz M."/>
            <person name="Spormann A.M."/>
            <person name="Op den Camp H."/>
            <person name="Overmann J."/>
            <person name="Amann R."/>
            <person name="Jetten M.S.M."/>
            <person name="Mascher T."/>
            <person name="Medema M.H."/>
            <person name="Devos D.P."/>
            <person name="Kaster A.-K."/>
            <person name="Ovreas L."/>
            <person name="Rohde M."/>
            <person name="Galperin M.Y."/>
            <person name="Jogler C."/>
        </authorList>
    </citation>
    <scope>NUCLEOTIDE SEQUENCE [LARGE SCALE GENOMIC DNA]</scope>
    <source>
        <strain evidence="2 3">V144</strain>
    </source>
</reference>
<dbReference type="KEGG" id="gaw:V144x_01830"/>
<organism evidence="2 3">
    <name type="scientific">Gimesia aquarii</name>
    <dbReference type="NCBI Taxonomy" id="2527964"/>
    <lineage>
        <taxon>Bacteria</taxon>
        <taxon>Pseudomonadati</taxon>
        <taxon>Planctomycetota</taxon>
        <taxon>Planctomycetia</taxon>
        <taxon>Planctomycetales</taxon>
        <taxon>Planctomycetaceae</taxon>
        <taxon>Gimesia</taxon>
    </lineage>
</organism>
<sequence>MATEAERSVIIALKLVPDPKNQATASLVSSQALSVSKAGEGAYEKLLTIAGQSQKQISEIQKIQAGNRNEIDQLEQSERIKLMEEAVSHLARIDENLTKKAEIESEKREKQRLSDHDKQIKEAQELAERIQEAEQTRIESYQKAGESAIGAVQGLADMVEGAAKLGLVSEENAEKFAKKFSLIKDGISVFKGFSDVIWKGREALIALSTASKAQTMANELMAASQAKVATTSTVARVAGASSVGTTTLAAGGGAAATGGTAAGGGSVVAGTVVLAKITAVMTLLVAAGLALHEGFTFLLRSFGLVTDSTESATGALWGMWEAQENLAKSEEKLAKAEKARQRLLDARTRFEEEEAQKSQFETDLRNAQTDVDDVKRIVEGGGNQSELERDRQKALKEIRVAELAILEDRRVQEERIAAGHFMSVKNRERVMKSLEEAQGRLLDLEKNRLKVITDQKKQIAEQLKSEQEKLQVAKDALKSEEQRLLERFGRLSRVQRHRVEAVAGKRAAGQRLTKQDIKDLEDAGLAGDIASQFFVQRGIQAGGISRIKELGLLTQRQSAVDKFGVAQEKEQRKLARLSSPEDQIRAALLATAERRQQIVNARVKESIDLTNVRSEDVKGFQQDQKLFINAVQQVTADGNDNITQQSMEVVKALGTNLRAMTEGLEDMKKEIQENRFKKDLYK</sequence>
<evidence type="ECO:0000313" key="3">
    <source>
        <dbReference type="Proteomes" id="UP000318704"/>
    </source>
</evidence>